<evidence type="ECO:0000256" key="1">
    <source>
        <dbReference type="SAM" id="Phobius"/>
    </source>
</evidence>
<evidence type="ECO:0000313" key="3">
    <source>
        <dbReference type="Proteomes" id="UP000069443"/>
    </source>
</evidence>
<reference evidence="3" key="2">
    <citation type="submission" date="2016-02" db="EMBL/GenBank/DDBJ databases">
        <title>Draft genome sequence of five rapidly growing Mycobacterium species.</title>
        <authorList>
            <person name="Katahira K."/>
            <person name="Gotou Y."/>
            <person name="Iida K."/>
            <person name="Ogura Y."/>
            <person name="Hayashi T."/>
        </authorList>
    </citation>
    <scope>NUCLEOTIDE SEQUENCE [LARGE SCALE GENOMIC DNA]</scope>
    <source>
        <strain evidence="3">JCM15298</strain>
    </source>
</reference>
<keyword evidence="3" id="KW-1185">Reference proteome</keyword>
<comment type="caution">
    <text evidence="2">The sequence shown here is derived from an EMBL/GenBank/DDBJ whole genome shotgun (WGS) entry which is preliminary data.</text>
</comment>
<reference evidence="3" key="1">
    <citation type="journal article" date="2016" name="Genome Announc.">
        <title>Draft Genome Sequences of Five Rapidly Growing Mycobacterium Species, M. thermoresistibile, M. fortuitum subsp. acetamidolyticum, M. canariasense, M. brisbanense, and M. novocastrense.</title>
        <authorList>
            <person name="Katahira K."/>
            <person name="Ogura Y."/>
            <person name="Gotoh Y."/>
            <person name="Hayashi T."/>
        </authorList>
    </citation>
    <scope>NUCLEOTIDE SEQUENCE [LARGE SCALE GENOMIC DNA]</scope>
    <source>
        <strain evidence="3">JCM15298</strain>
    </source>
</reference>
<evidence type="ECO:0008006" key="4">
    <source>
        <dbReference type="Google" id="ProtNLM"/>
    </source>
</evidence>
<keyword evidence="1" id="KW-1133">Transmembrane helix</keyword>
<dbReference type="Proteomes" id="UP000069443">
    <property type="component" value="Unassembled WGS sequence"/>
</dbReference>
<organism evidence="2 3">
    <name type="scientific">Mycolicibacterium canariasense</name>
    <name type="common">Mycobacterium canariasense</name>
    <dbReference type="NCBI Taxonomy" id="228230"/>
    <lineage>
        <taxon>Bacteria</taxon>
        <taxon>Bacillati</taxon>
        <taxon>Actinomycetota</taxon>
        <taxon>Actinomycetes</taxon>
        <taxon>Mycobacteriales</taxon>
        <taxon>Mycobacteriaceae</taxon>
        <taxon>Mycolicibacterium</taxon>
    </lineage>
</organism>
<dbReference type="AlphaFoldDB" id="A0A124E1H1"/>
<evidence type="ECO:0000313" key="2">
    <source>
        <dbReference type="EMBL" id="GAS93634.1"/>
    </source>
</evidence>
<keyword evidence="1" id="KW-0812">Transmembrane</keyword>
<feature type="transmembrane region" description="Helical" evidence="1">
    <location>
        <begin position="64"/>
        <end position="82"/>
    </location>
</feature>
<dbReference type="RefSeq" id="WP_062655019.1">
    <property type="nucleotide sequence ID" value="NZ_BCSY01000020.1"/>
</dbReference>
<dbReference type="EMBL" id="BCSY01000020">
    <property type="protein sequence ID" value="GAS93634.1"/>
    <property type="molecule type" value="Genomic_DNA"/>
</dbReference>
<gene>
    <name evidence="2" type="ORF">RMCC_0600</name>
</gene>
<name>A0A124E1H1_MYCCR</name>
<keyword evidence="1" id="KW-0472">Membrane</keyword>
<accession>A0A124E1H1</accession>
<proteinExistence type="predicted"/>
<sequence length="114" mass="13095">MAGPYHQPNPYAGYPPPPEVPIFQVTTMSHIGALIFWFNQRRTVQGTYAQCNAALRSAQTQNLIVGWWSFLSILILNWVALIHNSQSRKKLNQDVQQAQAYAEWWHTYVRASHA</sequence>
<dbReference type="OrthoDB" id="4639451at2"/>
<protein>
    <recommendedName>
        <fullName evidence="4">Transmembrane protein</fullName>
    </recommendedName>
</protein>
<dbReference type="STRING" id="228230.RMCC_0600"/>